<dbReference type="PROSITE" id="PS00889">
    <property type="entry name" value="CNMP_BINDING_2"/>
    <property type="match status" value="1"/>
</dbReference>
<dbReference type="InterPro" id="IPR008271">
    <property type="entry name" value="Ser/Thr_kinase_AS"/>
</dbReference>
<dbReference type="Pfam" id="PF00069">
    <property type="entry name" value="Pkinase"/>
    <property type="match status" value="1"/>
</dbReference>
<dbReference type="InterPro" id="IPR017441">
    <property type="entry name" value="Protein_kinase_ATP_BS"/>
</dbReference>
<dbReference type="PROSITE" id="PS00107">
    <property type="entry name" value="PROTEIN_KINASE_ATP"/>
    <property type="match status" value="1"/>
</dbReference>
<evidence type="ECO:0000259" key="12">
    <source>
        <dbReference type="PROSITE" id="PS50222"/>
    </source>
</evidence>
<dbReference type="Gene3D" id="1.10.510.10">
    <property type="entry name" value="Transferase(Phosphotransferase) domain 1"/>
    <property type="match status" value="1"/>
</dbReference>
<dbReference type="PROSITE" id="PS50042">
    <property type="entry name" value="CNMP_BINDING_3"/>
    <property type="match status" value="2"/>
</dbReference>
<dbReference type="EMBL" id="HBKQ01034257">
    <property type="protein sequence ID" value="CAE2255016.1"/>
    <property type="molecule type" value="Transcribed_RNA"/>
</dbReference>
<dbReference type="InterPro" id="IPR018247">
    <property type="entry name" value="EF_Hand_1_Ca_BS"/>
</dbReference>
<evidence type="ECO:0000256" key="2">
    <source>
        <dbReference type="ARBA" id="ARBA00022737"/>
    </source>
</evidence>
<proteinExistence type="inferred from homology"/>
<feature type="region of interest" description="Disordered" evidence="9">
    <location>
        <begin position="101"/>
        <end position="156"/>
    </location>
</feature>
<dbReference type="Gene3D" id="2.60.120.10">
    <property type="entry name" value="Jelly Rolls"/>
    <property type="match status" value="2"/>
</dbReference>
<evidence type="ECO:0000259" key="10">
    <source>
        <dbReference type="PROSITE" id="PS50011"/>
    </source>
</evidence>
<name>A0A7S4MYY0_9STRA</name>
<evidence type="ECO:0000313" key="13">
    <source>
        <dbReference type="EMBL" id="CAE2255016.1"/>
    </source>
</evidence>
<comment type="similarity">
    <text evidence="7">Belongs to the protein kinase superfamily. Ser/Thr protein kinase family. CDPK subfamily.</text>
</comment>
<keyword evidence="2" id="KW-0677">Repeat</keyword>
<dbReference type="InterPro" id="IPR014710">
    <property type="entry name" value="RmlC-like_jellyroll"/>
</dbReference>
<evidence type="ECO:0000256" key="4">
    <source>
        <dbReference type="ARBA" id="ARBA00022837"/>
    </source>
</evidence>
<gene>
    <name evidence="13" type="ORF">OAUR00152_LOCUS23439</name>
</gene>
<dbReference type="GO" id="GO:0005509">
    <property type="term" value="F:calcium ion binding"/>
    <property type="evidence" value="ECO:0007669"/>
    <property type="project" value="InterPro"/>
</dbReference>
<keyword evidence="1" id="KW-0140">cGMP</keyword>
<dbReference type="InterPro" id="IPR018488">
    <property type="entry name" value="cNMP-bd_CS"/>
</dbReference>
<organism evidence="13">
    <name type="scientific">Odontella aurita</name>
    <dbReference type="NCBI Taxonomy" id="265563"/>
    <lineage>
        <taxon>Eukaryota</taxon>
        <taxon>Sar</taxon>
        <taxon>Stramenopiles</taxon>
        <taxon>Ochrophyta</taxon>
        <taxon>Bacillariophyta</taxon>
        <taxon>Mediophyceae</taxon>
        <taxon>Biddulphiophycidae</taxon>
        <taxon>Eupodiscales</taxon>
        <taxon>Odontellaceae</taxon>
        <taxon>Odontella</taxon>
    </lineage>
</organism>
<dbReference type="PROSITE" id="PS50222">
    <property type="entry name" value="EF_HAND_2"/>
    <property type="match status" value="3"/>
</dbReference>
<evidence type="ECO:0000256" key="1">
    <source>
        <dbReference type="ARBA" id="ARBA00022535"/>
    </source>
</evidence>
<feature type="domain" description="Cyclic nucleotide-binding" evidence="11">
    <location>
        <begin position="592"/>
        <end position="679"/>
    </location>
</feature>
<evidence type="ECO:0000256" key="5">
    <source>
        <dbReference type="ARBA" id="ARBA00022840"/>
    </source>
</evidence>
<dbReference type="InterPro" id="IPR011009">
    <property type="entry name" value="Kinase-like_dom_sf"/>
</dbReference>
<dbReference type="SUPFAM" id="SSF47473">
    <property type="entry name" value="EF-hand"/>
    <property type="match status" value="1"/>
</dbReference>
<dbReference type="InterPro" id="IPR018490">
    <property type="entry name" value="cNMP-bd_dom_sf"/>
</dbReference>
<keyword evidence="4" id="KW-0106">Calcium</keyword>
<feature type="compositionally biased region" description="Low complexity" evidence="9">
    <location>
        <begin position="101"/>
        <end position="128"/>
    </location>
</feature>
<dbReference type="PROSITE" id="PS00108">
    <property type="entry name" value="PROTEIN_KINASE_ST"/>
    <property type="match status" value="1"/>
</dbReference>
<keyword evidence="5 8" id="KW-0067">ATP-binding</keyword>
<protein>
    <recommendedName>
        <fullName evidence="14">cGMP-dependent protein kinase</fullName>
    </recommendedName>
</protein>
<dbReference type="Pfam" id="PF00027">
    <property type="entry name" value="cNMP_binding"/>
    <property type="match status" value="2"/>
</dbReference>
<dbReference type="FunFam" id="1.10.238.10:FF:000003">
    <property type="entry name" value="Calmodulin A"/>
    <property type="match status" value="1"/>
</dbReference>
<feature type="binding site" evidence="8">
    <location>
        <position position="204"/>
    </location>
    <ligand>
        <name>ATP</name>
        <dbReference type="ChEBI" id="CHEBI:30616"/>
    </ligand>
</feature>
<dbReference type="CDD" id="cd00038">
    <property type="entry name" value="CAP_ED"/>
    <property type="match status" value="2"/>
</dbReference>
<accession>A0A7S4MYY0</accession>
<feature type="domain" description="Protein kinase" evidence="10">
    <location>
        <begin position="175"/>
        <end position="469"/>
    </location>
</feature>
<sequence length="909" mass="98427">MTAMPSAAPAFRRSLAAASAAAAVVYAASASVPEEAPQNSICEGCDDVADNDRSSAAARRQKLRRPLRDTIGGAAATATRHLAAVPAPCRCDAAAVLRAGPPSSAGPSVSISVRDSRSGPSSGDSASPGTGGGGAKKAAGLATSPSASRHNIQRRRTISLLTSSATLSSLEKRYEVHPTPLGEGAYGEVYLATDRRTGEQLALKKISKERTNKVEFGREMDALMYLRRHGGHPNICMLRENFDEPGHYVLILDLIRGGELFDHLIENGAYSEADAARLVREVASALDFCHAIGIVHADLKPENLMLSSRKGSAAAIKIVDFGCSEILPQYDEEELADLGDDDLVAQLKKGLSEQARRMSPGRIGGSTPAYCPPESFDGDGVAINPSVDMWSLGIIIYIMLTGVHPFDLEGDATDEEVEANIMEQRSPPLFGSPITAHLSPSALNLLAKLFDLDPDRRITAHKMLQHPWVLGRTASHDVIGGSAKRLSRFGKFQEMIEQRSFEEFVNWSDNAGRRDPGEKSTSLLERAFVKLDRTGDGVLTAKDLEGYDQDELGGGTSSGAGTTASASAVSAEVGNEAGQSDELCLSGFSDLLGENMKQKFFPRGHVVYHEGDHGDRMYFINSGSVHVSTKDGFTAKLGHGDTFGEGGLMEKHKRRSATIKCATPVHAIEIDEECFRRYLARSDSDLAYRIREKVNARRFGRAEQLISKQEGLRGVHLEQGGFVFEHGEEPDAMYILENGLVDVVAMNGSKVCSMRPGDLFGFQSFMINRSRKASATCVSNGGCQLKRMEKDDFHTLMREHPNLRGTLRELGLRREFQRAVVIKTRRSFPTESELREVFGEIDADGAGALNASEIKELCTGLDKMLSDDEIAELIRSLDLNGSGTVSFDEFKSVFGLQPKYHQVNQGGSE</sequence>
<dbReference type="InterPro" id="IPR002048">
    <property type="entry name" value="EF_hand_dom"/>
</dbReference>
<dbReference type="PANTHER" id="PTHR24347">
    <property type="entry name" value="SERINE/THREONINE-PROTEIN KINASE"/>
    <property type="match status" value="1"/>
</dbReference>
<dbReference type="CDD" id="cd00051">
    <property type="entry name" value="EFh"/>
    <property type="match status" value="1"/>
</dbReference>
<feature type="domain" description="EF-hand" evidence="12">
    <location>
        <begin position="829"/>
        <end position="864"/>
    </location>
</feature>
<evidence type="ECO:0000256" key="9">
    <source>
        <dbReference type="SAM" id="MobiDB-lite"/>
    </source>
</evidence>
<keyword evidence="6" id="KW-0142">cGMP-binding</keyword>
<dbReference type="SMART" id="SM00100">
    <property type="entry name" value="cNMP"/>
    <property type="match status" value="2"/>
</dbReference>
<dbReference type="SMART" id="SM00054">
    <property type="entry name" value="EFh"/>
    <property type="match status" value="3"/>
</dbReference>
<evidence type="ECO:0008006" key="14">
    <source>
        <dbReference type="Google" id="ProtNLM"/>
    </source>
</evidence>
<dbReference type="SMART" id="SM00220">
    <property type="entry name" value="S_TKc"/>
    <property type="match status" value="1"/>
</dbReference>
<dbReference type="Pfam" id="PF13499">
    <property type="entry name" value="EF-hand_7"/>
    <property type="match status" value="1"/>
</dbReference>
<dbReference type="GO" id="GO:0030553">
    <property type="term" value="F:cGMP binding"/>
    <property type="evidence" value="ECO:0007669"/>
    <property type="project" value="UniProtKB-KW"/>
</dbReference>
<dbReference type="SUPFAM" id="SSF56112">
    <property type="entry name" value="Protein kinase-like (PK-like)"/>
    <property type="match status" value="1"/>
</dbReference>
<feature type="domain" description="EF-hand" evidence="12">
    <location>
        <begin position="865"/>
        <end position="900"/>
    </location>
</feature>
<dbReference type="InterPro" id="IPR000719">
    <property type="entry name" value="Prot_kinase_dom"/>
</dbReference>
<dbReference type="PROSITE" id="PS00018">
    <property type="entry name" value="EF_HAND_1"/>
    <property type="match status" value="1"/>
</dbReference>
<dbReference type="GO" id="GO:0005524">
    <property type="term" value="F:ATP binding"/>
    <property type="evidence" value="ECO:0007669"/>
    <property type="project" value="UniProtKB-UniRule"/>
</dbReference>
<evidence type="ECO:0000259" key="11">
    <source>
        <dbReference type="PROSITE" id="PS50042"/>
    </source>
</evidence>
<dbReference type="Gene3D" id="1.10.238.10">
    <property type="entry name" value="EF-hand"/>
    <property type="match status" value="1"/>
</dbReference>
<evidence type="ECO:0000256" key="8">
    <source>
        <dbReference type="PROSITE-ProRule" id="PRU10141"/>
    </source>
</evidence>
<dbReference type="GO" id="GO:0004672">
    <property type="term" value="F:protein kinase activity"/>
    <property type="evidence" value="ECO:0007669"/>
    <property type="project" value="InterPro"/>
</dbReference>
<dbReference type="AlphaFoldDB" id="A0A7S4MYY0"/>
<dbReference type="PROSITE" id="PS50011">
    <property type="entry name" value="PROTEIN_KINASE_DOM"/>
    <property type="match status" value="1"/>
</dbReference>
<dbReference type="InterPro" id="IPR011992">
    <property type="entry name" value="EF-hand-dom_pair"/>
</dbReference>
<evidence type="ECO:0000256" key="6">
    <source>
        <dbReference type="ARBA" id="ARBA00022992"/>
    </source>
</evidence>
<evidence type="ECO:0000256" key="7">
    <source>
        <dbReference type="ARBA" id="ARBA00024334"/>
    </source>
</evidence>
<feature type="domain" description="EF-hand" evidence="12">
    <location>
        <begin position="519"/>
        <end position="554"/>
    </location>
</feature>
<keyword evidence="3 8" id="KW-0547">Nucleotide-binding</keyword>
<dbReference type="InterPro" id="IPR000595">
    <property type="entry name" value="cNMP-bd_dom"/>
</dbReference>
<reference evidence="13" key="1">
    <citation type="submission" date="2021-01" db="EMBL/GenBank/DDBJ databases">
        <authorList>
            <person name="Corre E."/>
            <person name="Pelletier E."/>
            <person name="Niang G."/>
            <person name="Scheremetjew M."/>
            <person name="Finn R."/>
            <person name="Kale V."/>
            <person name="Holt S."/>
            <person name="Cochrane G."/>
            <person name="Meng A."/>
            <person name="Brown T."/>
            <person name="Cohen L."/>
        </authorList>
    </citation>
    <scope>NUCLEOTIDE SEQUENCE</scope>
    <source>
        <strain evidence="13">Isolate 1302-5</strain>
    </source>
</reference>
<dbReference type="SUPFAM" id="SSF51206">
    <property type="entry name" value="cAMP-binding domain-like"/>
    <property type="match status" value="2"/>
</dbReference>
<feature type="domain" description="Cyclic nucleotide-binding" evidence="11">
    <location>
        <begin position="712"/>
        <end position="814"/>
    </location>
</feature>
<evidence type="ECO:0000256" key="3">
    <source>
        <dbReference type="ARBA" id="ARBA00022741"/>
    </source>
</evidence>